<dbReference type="Pfam" id="PF13385">
    <property type="entry name" value="Laminin_G_3"/>
    <property type="match status" value="1"/>
</dbReference>
<dbReference type="Pfam" id="PF05426">
    <property type="entry name" value="Alginate_lyase"/>
    <property type="match status" value="1"/>
</dbReference>
<sequence>MHRILVGSLLVMLLTACGGGGSGTTSSDNNDETTSTNNNNGADSSGNNDNNNDTADTSGDVSQPVESPFTHPGLLHTEADFERMRTKIAAGENPWAETWNTLINYEDTKLDQEPQAFTTLIRGGSDENYLTLIEDLRAMYGLALAWNITKEDAYGDLAVTFLNDWSSTLEEVTGNTDKYLAAGLYGYQLANIGEIMRSYEGWAEADIERFQTMLLELFYPLNSDWLARHDGSCLSHFWANWDLANITGMMAIGIFADREDIYLEALDYLYHGQGTGALDNLVYYLHDGNMGQYQESGRDQGHSNLGVTLMGVIAKQAWNQGDDLFAWENYRLLSAMEYIARYNVNEEVPFTPYGPNCVDRYNESISSHSRGHKRRSWMLPLNHYRNRLGIATPWMEAKHADVGREVWRWSNDELGWGSLTEALDEPEIGGAPRGLTARIEGDTVVLSWWGAYGAESYQLQRADDVDGEFATIATIYPGEYLTHTDTDVQTGQDYHYRVTALSADGLSEPSKTALAEVGTRLKVHLTFDESESDTLKNSVNDSDIGTLMNGAELVPGVTGQAVSLDGVDDFVQLDEGVVEELSDFTVAAWLHLDEAKTNARLFDFGVSDQRYMTLLPATADGVARFAITKVSYHADEVITANDPLETGSWVHLAVTLKNGVGILYVNGAEAARHETMALAPFRLNSTNQNWLGRSQYSADAFLAGKIDDFRIYSGALSASEIGTLATP</sequence>
<dbReference type="Gene3D" id="2.60.120.200">
    <property type="match status" value="1"/>
</dbReference>
<dbReference type="InterPro" id="IPR013320">
    <property type="entry name" value="ConA-like_dom_sf"/>
</dbReference>
<evidence type="ECO:0000256" key="5">
    <source>
        <dbReference type="SAM" id="SignalP"/>
    </source>
</evidence>
<protein>
    <recommendedName>
        <fullName evidence="6">Fibronectin type-III domain-containing protein</fullName>
    </recommendedName>
</protein>
<comment type="caution">
    <text evidence="7">The sequence shown here is derived from an EMBL/GenBank/DDBJ whole genome shotgun (WGS) entry which is preliminary data.</text>
</comment>
<dbReference type="RefSeq" id="WP_183457929.1">
    <property type="nucleotide sequence ID" value="NZ_JACHWZ010000005.1"/>
</dbReference>
<evidence type="ECO:0000259" key="6">
    <source>
        <dbReference type="PROSITE" id="PS50853"/>
    </source>
</evidence>
<gene>
    <name evidence="7" type="ORF">FHS09_001309</name>
</gene>
<keyword evidence="8" id="KW-1185">Reference proteome</keyword>
<evidence type="ECO:0000256" key="4">
    <source>
        <dbReference type="SAM" id="MobiDB-lite"/>
    </source>
</evidence>
<dbReference type="PROSITE" id="PS50853">
    <property type="entry name" value="FN3"/>
    <property type="match status" value="1"/>
</dbReference>
<dbReference type="SUPFAM" id="SSF48230">
    <property type="entry name" value="Chondroitin AC/alginate lyase"/>
    <property type="match status" value="1"/>
</dbReference>
<dbReference type="EMBL" id="JACHWZ010000005">
    <property type="protein sequence ID" value="MBB3060490.1"/>
    <property type="molecule type" value="Genomic_DNA"/>
</dbReference>
<reference evidence="7 8" key="1">
    <citation type="submission" date="2020-08" db="EMBL/GenBank/DDBJ databases">
        <title>Genomic Encyclopedia of Type Strains, Phase III (KMG-III): the genomes of soil and plant-associated and newly described type strains.</title>
        <authorList>
            <person name="Whitman W."/>
        </authorList>
    </citation>
    <scope>NUCLEOTIDE SEQUENCE [LARGE SCALE GENOMIC DNA]</scope>
    <source>
        <strain evidence="7 8">CECT 8799</strain>
    </source>
</reference>
<dbReference type="InterPro" id="IPR006558">
    <property type="entry name" value="LamG-like"/>
</dbReference>
<dbReference type="InterPro" id="IPR013783">
    <property type="entry name" value="Ig-like_fold"/>
</dbReference>
<dbReference type="InterPro" id="IPR008397">
    <property type="entry name" value="Alginate_lyase_dom"/>
</dbReference>
<evidence type="ECO:0000256" key="2">
    <source>
        <dbReference type="ARBA" id="ARBA00023157"/>
    </source>
</evidence>
<dbReference type="GO" id="GO:0016829">
    <property type="term" value="F:lyase activity"/>
    <property type="evidence" value="ECO:0007669"/>
    <property type="project" value="UniProtKB-KW"/>
</dbReference>
<dbReference type="SUPFAM" id="SSF49899">
    <property type="entry name" value="Concanavalin A-like lectins/glucanases"/>
    <property type="match status" value="1"/>
</dbReference>
<feature type="signal peptide" evidence="5">
    <location>
        <begin position="1"/>
        <end position="22"/>
    </location>
</feature>
<keyword evidence="1 5" id="KW-0732">Signal</keyword>
<dbReference type="Gene3D" id="2.60.40.10">
    <property type="entry name" value="Immunoglobulins"/>
    <property type="match status" value="1"/>
</dbReference>
<feature type="compositionally biased region" description="Low complexity" evidence="4">
    <location>
        <begin position="24"/>
        <end position="60"/>
    </location>
</feature>
<name>A0A7W4Z9R6_9GAMM</name>
<evidence type="ECO:0000313" key="7">
    <source>
        <dbReference type="EMBL" id="MBB3060490.1"/>
    </source>
</evidence>
<dbReference type="AlphaFoldDB" id="A0A7W4Z9R6"/>
<dbReference type="Gene3D" id="1.50.10.100">
    <property type="entry name" value="Chondroitin AC/alginate lyase"/>
    <property type="match status" value="1"/>
</dbReference>
<accession>A0A7W4Z9R6</accession>
<dbReference type="InterPro" id="IPR036116">
    <property type="entry name" value="FN3_sf"/>
</dbReference>
<feature type="region of interest" description="Disordered" evidence="4">
    <location>
        <begin position="20"/>
        <end position="76"/>
    </location>
</feature>
<dbReference type="InterPro" id="IPR008929">
    <property type="entry name" value="Chondroitin_lyas"/>
</dbReference>
<dbReference type="SUPFAM" id="SSF49265">
    <property type="entry name" value="Fibronectin type III"/>
    <property type="match status" value="1"/>
</dbReference>
<dbReference type="GO" id="GO:0042597">
    <property type="term" value="C:periplasmic space"/>
    <property type="evidence" value="ECO:0007669"/>
    <property type="project" value="InterPro"/>
</dbReference>
<proteinExistence type="predicted"/>
<evidence type="ECO:0000256" key="1">
    <source>
        <dbReference type="ARBA" id="ARBA00022729"/>
    </source>
</evidence>
<evidence type="ECO:0000313" key="8">
    <source>
        <dbReference type="Proteomes" id="UP000535937"/>
    </source>
</evidence>
<dbReference type="CDD" id="cd00063">
    <property type="entry name" value="FN3"/>
    <property type="match status" value="1"/>
</dbReference>
<dbReference type="SMART" id="SM00560">
    <property type="entry name" value="LamGL"/>
    <property type="match status" value="1"/>
</dbReference>
<keyword evidence="2" id="KW-1015">Disulfide bond</keyword>
<feature type="chain" id="PRO_5031557696" description="Fibronectin type-III domain-containing protein" evidence="5">
    <location>
        <begin position="23"/>
        <end position="727"/>
    </location>
</feature>
<keyword evidence="3" id="KW-0456">Lyase</keyword>
<dbReference type="PROSITE" id="PS51257">
    <property type="entry name" value="PROKAR_LIPOPROTEIN"/>
    <property type="match status" value="1"/>
</dbReference>
<dbReference type="InterPro" id="IPR003961">
    <property type="entry name" value="FN3_dom"/>
</dbReference>
<organism evidence="7 8">
    <name type="scientific">Microbulbifer rhizosphaerae</name>
    <dbReference type="NCBI Taxonomy" id="1562603"/>
    <lineage>
        <taxon>Bacteria</taxon>
        <taxon>Pseudomonadati</taxon>
        <taxon>Pseudomonadota</taxon>
        <taxon>Gammaproteobacteria</taxon>
        <taxon>Cellvibrionales</taxon>
        <taxon>Microbulbiferaceae</taxon>
        <taxon>Microbulbifer</taxon>
    </lineage>
</organism>
<feature type="domain" description="Fibronectin type-III" evidence="6">
    <location>
        <begin position="431"/>
        <end position="522"/>
    </location>
</feature>
<evidence type="ECO:0000256" key="3">
    <source>
        <dbReference type="ARBA" id="ARBA00023239"/>
    </source>
</evidence>
<dbReference type="Proteomes" id="UP000535937">
    <property type="component" value="Unassembled WGS sequence"/>
</dbReference>